<organism evidence="1 2">
    <name type="scientific">Candidatus Faecivivens stercoripullorum</name>
    <dbReference type="NCBI Taxonomy" id="2840805"/>
    <lineage>
        <taxon>Bacteria</taxon>
        <taxon>Bacillati</taxon>
        <taxon>Bacillota</taxon>
        <taxon>Clostridia</taxon>
        <taxon>Eubacteriales</taxon>
        <taxon>Oscillospiraceae</taxon>
        <taxon>Oscillospiraceae incertae sedis</taxon>
        <taxon>Candidatus Faecivivens</taxon>
    </lineage>
</organism>
<dbReference type="AlphaFoldDB" id="A0A9D1H688"/>
<name>A0A9D1H688_9FIRM</name>
<proteinExistence type="predicted"/>
<evidence type="ECO:0000313" key="2">
    <source>
        <dbReference type="Proteomes" id="UP000824160"/>
    </source>
</evidence>
<reference evidence="1" key="2">
    <citation type="journal article" date="2021" name="PeerJ">
        <title>Extensive microbial diversity within the chicken gut microbiome revealed by metagenomics and culture.</title>
        <authorList>
            <person name="Gilroy R."/>
            <person name="Ravi A."/>
            <person name="Getino M."/>
            <person name="Pursley I."/>
            <person name="Horton D.L."/>
            <person name="Alikhan N.F."/>
            <person name="Baker D."/>
            <person name="Gharbi K."/>
            <person name="Hall N."/>
            <person name="Watson M."/>
            <person name="Adriaenssens E.M."/>
            <person name="Foster-Nyarko E."/>
            <person name="Jarju S."/>
            <person name="Secka A."/>
            <person name="Antonio M."/>
            <person name="Oren A."/>
            <person name="Chaudhuri R.R."/>
            <person name="La Ragione R."/>
            <person name="Hildebrand F."/>
            <person name="Pallen M.J."/>
        </authorList>
    </citation>
    <scope>NUCLEOTIDE SEQUENCE</scope>
    <source>
        <strain evidence="1">ChiBcec7-5410</strain>
    </source>
</reference>
<dbReference type="Pfam" id="PF05133">
    <property type="entry name" value="SPP1_portal"/>
    <property type="match status" value="1"/>
</dbReference>
<dbReference type="InterPro" id="IPR021145">
    <property type="entry name" value="Portal_protein_SPP1_Gp6-like"/>
</dbReference>
<sequence length="463" mass="52872">MTETQRILRLLAQQSPPSDAEILAGIVREFLSGEKRREMLTGQRYYENKNDVLRRTHWRIGENGMRVPDEGLPASKIAHAFVRKLVDQKAQYLFGRPFTIRCENEVFAKLMAKVFDQQVRAQMRSLCKEAVNKGIGWLQVWPENGEIKFRKIPSEELIPVWENDEPDRLQMVLRLIPVEWHSRGRMERKLLVRCWDKDGVQDYFYHNGRMEPEGEKQPHLMVDGKGMLLDRLPFIPFRYNDEELPLIRFIKPLIDDYDRLKSEDSDNLGETSGALMVLQNYDGTDLGEFRENLARYRAVKVSDGGGLEIKAQPVHTDSLLAHLHQDRKDLYEIGRGVDTQNESFGTASGVAMKFLYADLDLDCAGIESAFAAGFEQMVYFVALFAGLMGMGDFSGVSAEIILNRDIIISEGDAIDQCAASAGLLSKRTMLENHPWVVSVEEELARLQQEQNEQPQTEKAEVSE</sequence>
<dbReference type="Proteomes" id="UP000824160">
    <property type="component" value="Unassembled WGS sequence"/>
</dbReference>
<protein>
    <submittedName>
        <fullName evidence="1">Phage portal protein</fullName>
    </submittedName>
</protein>
<reference evidence="1" key="1">
    <citation type="submission" date="2020-10" db="EMBL/GenBank/DDBJ databases">
        <authorList>
            <person name="Gilroy R."/>
        </authorList>
    </citation>
    <scope>NUCLEOTIDE SEQUENCE</scope>
    <source>
        <strain evidence="1">ChiBcec7-5410</strain>
    </source>
</reference>
<dbReference type="EMBL" id="DVLW01000114">
    <property type="protein sequence ID" value="HIT94388.1"/>
    <property type="molecule type" value="Genomic_DNA"/>
</dbReference>
<comment type="caution">
    <text evidence="1">The sequence shown here is derived from an EMBL/GenBank/DDBJ whole genome shotgun (WGS) entry which is preliminary data.</text>
</comment>
<accession>A0A9D1H688</accession>
<gene>
    <name evidence="1" type="ORF">IAC43_04330</name>
</gene>
<evidence type="ECO:0000313" key="1">
    <source>
        <dbReference type="EMBL" id="HIT94388.1"/>
    </source>
</evidence>